<accession>A0ABS2BL53</accession>
<proteinExistence type="predicted"/>
<name>A0ABS2BL53_9NEIS</name>
<dbReference type="EMBL" id="JAESND010000005">
    <property type="protein sequence ID" value="MBM3116354.1"/>
    <property type="molecule type" value="Genomic_DNA"/>
</dbReference>
<dbReference type="InterPro" id="IPR010732">
    <property type="entry name" value="T6SS_TssG-like"/>
</dbReference>
<protein>
    <submittedName>
        <fullName evidence="1">Type VI secretion system baseplate subunit TssG</fullName>
    </submittedName>
</protein>
<dbReference type="Pfam" id="PF06996">
    <property type="entry name" value="T6SS_TssG"/>
    <property type="match status" value="1"/>
</dbReference>
<organism evidence="1 2">
    <name type="scientific">Jeongeupia naejangsanensis</name>
    <dbReference type="NCBI Taxonomy" id="613195"/>
    <lineage>
        <taxon>Bacteria</taxon>
        <taxon>Pseudomonadati</taxon>
        <taxon>Pseudomonadota</taxon>
        <taxon>Betaproteobacteria</taxon>
        <taxon>Neisseriales</taxon>
        <taxon>Chitinibacteraceae</taxon>
        <taxon>Jeongeupia</taxon>
    </lineage>
</organism>
<keyword evidence="2" id="KW-1185">Reference proteome</keyword>
<reference evidence="1 2" key="1">
    <citation type="submission" date="2021-01" db="EMBL/GenBank/DDBJ databases">
        <title>Draft Genome Sequence and Polyhydroxyalkanoate Biosynthetic Potential of Jeongeupia naejangsanensis Type Strain DSM 24253.</title>
        <authorList>
            <person name="Turrini P."/>
            <person name="Artuso I."/>
            <person name="Lugli G.A."/>
            <person name="Frangipani E."/>
            <person name="Ventura M."/>
            <person name="Visca P."/>
        </authorList>
    </citation>
    <scope>NUCLEOTIDE SEQUENCE [LARGE SCALE GENOMIC DNA]</scope>
    <source>
        <strain evidence="1 2">DSM 24253</strain>
    </source>
</reference>
<dbReference type="NCBIfam" id="TIGR03347">
    <property type="entry name" value="VI_chp_1"/>
    <property type="match status" value="1"/>
</dbReference>
<sequence length="343" mass="37576">MAALGRRPADSVVERLYRETHAFEFSQAVALLHRLDPDSTPPGHGVDPRQETVRLRGPLSPSLPTGAIGPLRAAAQPGQSPVLSVHLFGLGGPDGPLPYAYQEWLQARRARKDPTPTAFLDLFHQRLLGQLYRTLQKYRIAAPFSPPSDSAAHQLLRALTGLLPRALHERQAVPDAALLTRTSILANRRRSASGFQSIVRGHFALPLHIDQFDGAWSSLPDNACTRLGRRGGNNLLGRGALAGARIWDEQAGIRIRLGPMPLATYVSFLPGGPRHKELMALARFYFGIDMACRLVLLLAPEQAPKPVLNPKAPVLLGRTSWLAGKRSEPHRCILPDTQEPAWT</sequence>
<evidence type="ECO:0000313" key="2">
    <source>
        <dbReference type="Proteomes" id="UP000809431"/>
    </source>
</evidence>
<dbReference type="Proteomes" id="UP000809431">
    <property type="component" value="Unassembled WGS sequence"/>
</dbReference>
<comment type="caution">
    <text evidence="1">The sequence shown here is derived from an EMBL/GenBank/DDBJ whole genome shotgun (WGS) entry which is preliminary data.</text>
</comment>
<gene>
    <name evidence="1" type="primary">tssG</name>
    <name evidence="1" type="ORF">JMJ54_10970</name>
</gene>
<evidence type="ECO:0000313" key="1">
    <source>
        <dbReference type="EMBL" id="MBM3116354.1"/>
    </source>
</evidence>
<dbReference type="PANTHER" id="PTHR35564">
    <property type="match status" value="1"/>
</dbReference>
<dbReference type="RefSeq" id="WP_203538605.1">
    <property type="nucleotide sequence ID" value="NZ_JAESND010000005.1"/>
</dbReference>
<dbReference type="PANTHER" id="PTHR35564:SF4">
    <property type="entry name" value="CYTOPLASMIC PROTEIN"/>
    <property type="match status" value="1"/>
</dbReference>